<dbReference type="eggNOG" id="COG2723">
    <property type="taxonomic scope" value="Bacteria"/>
</dbReference>
<dbReference type="InterPro" id="IPR001360">
    <property type="entry name" value="Glyco_hydro_1"/>
</dbReference>
<dbReference type="EMBL" id="CP005078">
    <property type="protein sequence ID" value="AGM25694.1"/>
    <property type="molecule type" value="Genomic_DNA"/>
</dbReference>
<name>R4UCU3_9MOLU</name>
<dbReference type="RefSeq" id="WP_016340355.1">
    <property type="nucleotide sequence ID" value="NC_021284.1"/>
</dbReference>
<evidence type="ECO:0000313" key="3">
    <source>
        <dbReference type="EMBL" id="AGM25694.1"/>
    </source>
</evidence>
<organism evidence="3 4">
    <name type="scientific">Spiroplasma syrphidicola EA-1</name>
    <dbReference type="NCBI Taxonomy" id="1276229"/>
    <lineage>
        <taxon>Bacteria</taxon>
        <taxon>Bacillati</taxon>
        <taxon>Mycoplasmatota</taxon>
        <taxon>Mollicutes</taxon>
        <taxon>Entomoplasmatales</taxon>
        <taxon>Spiroplasmataceae</taxon>
        <taxon>Spiroplasma</taxon>
    </lineage>
</organism>
<proteinExistence type="inferred from homology"/>
<protein>
    <submittedName>
        <fullName evidence="3">Aryl-phospho-beta-d-glucosidase</fullName>
    </submittedName>
</protein>
<reference evidence="3 4" key="1">
    <citation type="journal article" date="2013" name="Genome Biol. Evol.">
        <title>Complete genomes of two dipteran-associated spiroplasmas provided insights into the origin, dynamics, and impacts of viral invasion in spiroplasma.</title>
        <authorList>
            <person name="Ku C."/>
            <person name="Lo W.S."/>
            <person name="Chen L.L."/>
            <person name="Kuo C.H."/>
        </authorList>
    </citation>
    <scope>NUCLEOTIDE SEQUENCE [LARGE SCALE GENOMIC DNA]</scope>
    <source>
        <strain evidence="3">EA-1</strain>
    </source>
</reference>
<dbReference type="GO" id="GO:0016052">
    <property type="term" value="P:carbohydrate catabolic process"/>
    <property type="evidence" value="ECO:0007669"/>
    <property type="project" value="TreeGrafter"/>
</dbReference>
<evidence type="ECO:0000256" key="1">
    <source>
        <dbReference type="ARBA" id="ARBA00023295"/>
    </source>
</evidence>
<evidence type="ECO:0000313" key="4">
    <source>
        <dbReference type="Proteomes" id="UP000013963"/>
    </source>
</evidence>
<dbReference type="Proteomes" id="UP000013963">
    <property type="component" value="Chromosome"/>
</dbReference>
<dbReference type="Pfam" id="PF00232">
    <property type="entry name" value="Glyco_hydro_1"/>
    <property type="match status" value="1"/>
</dbReference>
<dbReference type="SUPFAM" id="SSF51445">
    <property type="entry name" value="(Trans)glycosidases"/>
    <property type="match status" value="1"/>
</dbReference>
<comment type="similarity">
    <text evidence="2">Belongs to the glycosyl hydrolase 1 family.</text>
</comment>
<dbReference type="OrthoDB" id="391810at2"/>
<dbReference type="PANTHER" id="PTHR10353:SF122">
    <property type="entry name" value="6-PHOSPHO-BETA-GLUCOSIDASE ASCB-RELATED"/>
    <property type="match status" value="1"/>
</dbReference>
<dbReference type="STRING" id="1276229.SSYRP_v1c00980"/>
<sequence>MKLEKDFIFAASTNAFQIEGARNLGGRTDSIWDEFTKRCFHIPPIGKNEREINSIAVSADFYHKYQTDIRIMKRLGLNGLVYNIDWTRIFSKNSQEINWEGIKFYDDVFATLQANNIKPIPILFHWDTPMWAEIQGGFENRKILEWFQSYVATVFKYLGKYSDIWFVNDENSTFTLDGYLGDYLPPAKNSKEGFARAIHHLNLCAAIAKIEFEKAKLAGDINPAALLGIDHDWSPGIPYRIEDAKACQEYNLWFKNFFLDPNLKGTYPAVFDDWLETEGLTDVIQPGDMALLKNNCLDLIGWNYYRPAYIACDDYQEKPGEMQIASRTFFVKGFKQVFPKNNVRYTSWNWIIDPTMLLPGAQQLWGEYQKPLMIVENGLGAFDDKRGDLILDYNRAEYLSIHFAEVKKAIAQGVNFIGYSLWTYCDIFSPSGGYRKDYGLVAVDFNSPIKTRTPKLSYVWYQRLISSGGENLTHDDHDMLEGLLKGELSTWDFWYQ</sequence>
<keyword evidence="4" id="KW-1185">Reference proteome</keyword>
<dbReference type="Gene3D" id="3.20.20.80">
    <property type="entry name" value="Glycosidases"/>
    <property type="match status" value="1"/>
</dbReference>
<dbReference type="PANTHER" id="PTHR10353">
    <property type="entry name" value="GLYCOSYL HYDROLASE"/>
    <property type="match status" value="1"/>
</dbReference>
<dbReference type="GO" id="GO:0008422">
    <property type="term" value="F:beta-glucosidase activity"/>
    <property type="evidence" value="ECO:0007669"/>
    <property type="project" value="TreeGrafter"/>
</dbReference>
<keyword evidence="1" id="KW-0326">Glycosidase</keyword>
<dbReference type="HOGENOM" id="CLU_001859_0_1_14"/>
<gene>
    <name evidence="3" type="primary">bglC</name>
    <name evidence="3" type="ORF">SSYRP_v1c00980</name>
</gene>
<dbReference type="InterPro" id="IPR017853">
    <property type="entry name" value="GH"/>
</dbReference>
<dbReference type="KEGG" id="ssyr:SSYRP_v1c00980"/>
<dbReference type="GO" id="GO:0005829">
    <property type="term" value="C:cytosol"/>
    <property type="evidence" value="ECO:0007669"/>
    <property type="project" value="TreeGrafter"/>
</dbReference>
<dbReference type="PRINTS" id="PR00131">
    <property type="entry name" value="GLHYDRLASE1"/>
</dbReference>
<dbReference type="PATRIC" id="fig|1276229.3.peg.98"/>
<evidence type="ECO:0000256" key="2">
    <source>
        <dbReference type="RuleBase" id="RU003690"/>
    </source>
</evidence>
<accession>R4UCU3</accession>
<dbReference type="AlphaFoldDB" id="R4UCU3"/>
<keyword evidence="1" id="KW-0378">Hydrolase</keyword>